<gene>
    <name evidence="4" type="ORF">EW640_13650</name>
</gene>
<protein>
    <submittedName>
        <fullName evidence="4">Hydantoinase/oxoprolinase family protein</fullName>
    </submittedName>
</protein>
<evidence type="ECO:0000259" key="1">
    <source>
        <dbReference type="Pfam" id="PF01968"/>
    </source>
</evidence>
<dbReference type="SUPFAM" id="SSF53067">
    <property type="entry name" value="Actin-like ATPase domain"/>
    <property type="match status" value="1"/>
</dbReference>
<dbReference type="GO" id="GO:0017168">
    <property type="term" value="F:5-oxoprolinase (ATP-hydrolyzing) activity"/>
    <property type="evidence" value="ECO:0007669"/>
    <property type="project" value="TreeGrafter"/>
</dbReference>
<feature type="domain" description="Hydantoinase/oxoprolinase N-terminal" evidence="2">
    <location>
        <begin position="10"/>
        <end position="187"/>
    </location>
</feature>
<feature type="domain" description="Acetophenone carboxylase-like C-terminal" evidence="3">
    <location>
        <begin position="526"/>
        <end position="681"/>
    </location>
</feature>
<sequence length="699" mass="74614">MAKKADDSVRVGIDIGGTFTDLSILDSSGIRAVGKALTTHDAPADGVMTALRDALTASGVIPTDVRGLVHGTTLVTNALIERRGATTAVVTNEGFRDVIEMGREHRYDLYDLEIELPRPLVNRELRFTLNERTLSDGIHLRRVDADEVRQLAKELSARNVEAVAVCLLHSHINAESERLVREILEEELPEVRIALSSEINPEIREYERFSTTIANVYVQRVVEDYLDDLRHRLTDADVPADPRIMLSNGGVTSIDIAKVYPIRMLESGPAGGALGAVAFGEANGEGDLLAFDMGGTTAKACLIQGGEPLVTHSFEVNRLYRLKQGSGLPVRAPVIDMIEIGAGGGSIAKVDALGMISVGPESAGSDPGPACYGLGGEYPTVTDADLVLGYLGAGSFLGGRMSLDMEAARTAIERYVAKPLGVTVEQAAWGIHASVNENMANAARIHAIERGVDIKQHGMFASGGNGPLHGPGVAHSLGLRFVLVPPAAGVLSTLGFLAAVPSIDVTRAHYAPLGPRLKDSVGPLLKEMEAEGEQLLRDSGVDAADVEHRHTVDMRFEGQGQEVEVSVPPMGESWQSDLEAAFRSEYERRYGTVVFDGIGMEVLTFRTKSSGPQPSRNLRLAVGGEGPAIEPQSRGVYFADERSFVEVPVVSRYSLSAGAHGVGPALIEETESTTAVPDDAEYSVLEDGSIRIDFGKADS</sequence>
<dbReference type="AlphaFoldDB" id="A0A6G8L0B5"/>
<dbReference type="RefSeq" id="WP_165884571.1">
    <property type="nucleotide sequence ID" value="NZ_CP035810.1"/>
</dbReference>
<dbReference type="Pfam" id="PF01968">
    <property type="entry name" value="Hydantoinase_A"/>
    <property type="match status" value="1"/>
</dbReference>
<dbReference type="InterPro" id="IPR045079">
    <property type="entry name" value="Oxoprolinase-like"/>
</dbReference>
<name>A0A6G8L0B5_9MICO</name>
<evidence type="ECO:0000313" key="4">
    <source>
        <dbReference type="EMBL" id="QIN30190.1"/>
    </source>
</evidence>
<feature type="domain" description="Hydantoinase A/oxoprolinase" evidence="1">
    <location>
        <begin position="208"/>
        <end position="501"/>
    </location>
</feature>
<dbReference type="KEGG" id="blut:EW640_13650"/>
<dbReference type="Pfam" id="PF19278">
    <property type="entry name" value="Hydant_A_C"/>
    <property type="match status" value="1"/>
</dbReference>
<dbReference type="GO" id="GO:0005829">
    <property type="term" value="C:cytosol"/>
    <property type="evidence" value="ECO:0007669"/>
    <property type="project" value="TreeGrafter"/>
</dbReference>
<dbReference type="Pfam" id="PF05378">
    <property type="entry name" value="Hydant_A_N"/>
    <property type="match status" value="1"/>
</dbReference>
<dbReference type="Proteomes" id="UP000501518">
    <property type="component" value="Chromosome"/>
</dbReference>
<organism evidence="4 5">
    <name type="scientific">Brevibacterium luteolum</name>
    <dbReference type="NCBI Taxonomy" id="199591"/>
    <lineage>
        <taxon>Bacteria</taxon>
        <taxon>Bacillati</taxon>
        <taxon>Actinomycetota</taxon>
        <taxon>Actinomycetes</taxon>
        <taxon>Micrococcales</taxon>
        <taxon>Brevibacteriaceae</taxon>
        <taxon>Brevibacterium</taxon>
    </lineage>
</organism>
<dbReference type="GO" id="GO:0006749">
    <property type="term" value="P:glutathione metabolic process"/>
    <property type="evidence" value="ECO:0007669"/>
    <property type="project" value="TreeGrafter"/>
</dbReference>
<dbReference type="PANTHER" id="PTHR11365:SF23">
    <property type="entry name" value="HYPOTHETICAL 5-OXOPROLINASE (EUROFUNG)-RELATED"/>
    <property type="match status" value="1"/>
</dbReference>
<dbReference type="PANTHER" id="PTHR11365">
    <property type="entry name" value="5-OXOPROLINASE RELATED"/>
    <property type="match status" value="1"/>
</dbReference>
<dbReference type="InterPro" id="IPR008040">
    <property type="entry name" value="Hydant_A_N"/>
</dbReference>
<accession>A0A6G8L0B5</accession>
<evidence type="ECO:0000313" key="5">
    <source>
        <dbReference type="Proteomes" id="UP000501518"/>
    </source>
</evidence>
<proteinExistence type="predicted"/>
<dbReference type="InterPro" id="IPR049517">
    <property type="entry name" value="ACX-like_C"/>
</dbReference>
<dbReference type="InterPro" id="IPR002821">
    <property type="entry name" value="Hydantoinase_A"/>
</dbReference>
<reference evidence="4 5" key="1">
    <citation type="submission" date="2019-02" db="EMBL/GenBank/DDBJ databases">
        <title>Complete Genome Sequence and Methylome Analysis of Brevibacterium luteolum NEB1784.</title>
        <authorList>
            <person name="Fomenkov A."/>
            <person name="Roberts R.J."/>
        </authorList>
    </citation>
    <scope>NUCLEOTIDE SEQUENCE [LARGE SCALE GENOMIC DNA]</scope>
    <source>
        <strain evidence="4 5">NEB1784</strain>
    </source>
</reference>
<dbReference type="InterPro" id="IPR043129">
    <property type="entry name" value="ATPase_NBD"/>
</dbReference>
<dbReference type="EMBL" id="CP035810">
    <property type="protein sequence ID" value="QIN30190.1"/>
    <property type="molecule type" value="Genomic_DNA"/>
</dbReference>
<evidence type="ECO:0000259" key="3">
    <source>
        <dbReference type="Pfam" id="PF19278"/>
    </source>
</evidence>
<evidence type="ECO:0000259" key="2">
    <source>
        <dbReference type="Pfam" id="PF05378"/>
    </source>
</evidence>